<dbReference type="FunFam" id="1.10.630.10:FF:000010">
    <property type="entry name" value="cytochrome P450 2W1 isoform X2"/>
    <property type="match status" value="1"/>
</dbReference>
<dbReference type="Ensembl" id="ENSACAT00000054464.1">
    <property type="protein sequence ID" value="ENSACAP00000032691.1"/>
    <property type="gene ID" value="ENSACAG00000041653.1"/>
</dbReference>
<feature type="signal peptide" evidence="15">
    <location>
        <begin position="1"/>
        <end position="26"/>
    </location>
</feature>
<dbReference type="GO" id="GO:0020037">
    <property type="term" value="F:heme binding"/>
    <property type="evidence" value="ECO:0007669"/>
    <property type="project" value="InterPro"/>
</dbReference>
<dbReference type="InterPro" id="IPR008067">
    <property type="entry name" value="Cyt_P450_E_grp-I_CYP2A-like"/>
</dbReference>
<evidence type="ECO:0000256" key="3">
    <source>
        <dbReference type="ARBA" id="ARBA00004586"/>
    </source>
</evidence>
<reference evidence="16" key="1">
    <citation type="submission" date="2009-12" db="EMBL/GenBank/DDBJ databases">
        <title>The Genome Sequence of Anolis carolinensis (Green Anole Lizard).</title>
        <authorList>
            <consortium name="The Genome Sequencing Platform"/>
            <person name="Di Palma F."/>
            <person name="Alfoldi J."/>
            <person name="Heiman D."/>
            <person name="Young S."/>
            <person name="Grabherr M."/>
            <person name="Johnson J."/>
            <person name="Lander E.S."/>
            <person name="Lindblad-Toh K."/>
        </authorList>
    </citation>
    <scope>NUCLEOTIDE SEQUENCE [LARGE SCALE GENOMIC DNA]</scope>
    <source>
        <strain evidence="16">JBL SC #1</strain>
    </source>
</reference>
<reference evidence="16" key="2">
    <citation type="submission" date="2025-08" db="UniProtKB">
        <authorList>
            <consortium name="Ensembl"/>
        </authorList>
    </citation>
    <scope>IDENTIFICATION</scope>
</reference>
<evidence type="ECO:0000256" key="15">
    <source>
        <dbReference type="SAM" id="SignalP"/>
    </source>
</evidence>
<dbReference type="InterPro" id="IPR001128">
    <property type="entry name" value="Cyt_P450"/>
</dbReference>
<evidence type="ECO:0000256" key="4">
    <source>
        <dbReference type="ARBA" id="ARBA00010617"/>
    </source>
</evidence>
<dbReference type="PRINTS" id="PR00463">
    <property type="entry name" value="EP450I"/>
</dbReference>
<keyword evidence="15" id="KW-0732">Signal</keyword>
<evidence type="ECO:0000256" key="14">
    <source>
        <dbReference type="RuleBase" id="RU000461"/>
    </source>
</evidence>
<keyword evidence="10 13" id="KW-0408">Iron</keyword>
<dbReference type="AlphaFoldDB" id="A0A803TBV1"/>
<evidence type="ECO:0000256" key="8">
    <source>
        <dbReference type="ARBA" id="ARBA00022848"/>
    </source>
</evidence>
<comment type="subcellular location">
    <subcellularLocation>
        <location evidence="3">Endoplasmic reticulum membrane</location>
    </subcellularLocation>
    <subcellularLocation>
        <location evidence="2">Microsome membrane</location>
    </subcellularLocation>
</comment>
<organism evidence="16 17">
    <name type="scientific">Anolis carolinensis</name>
    <name type="common">Green anole</name>
    <name type="synonym">American chameleon</name>
    <dbReference type="NCBI Taxonomy" id="28377"/>
    <lineage>
        <taxon>Eukaryota</taxon>
        <taxon>Metazoa</taxon>
        <taxon>Chordata</taxon>
        <taxon>Craniata</taxon>
        <taxon>Vertebrata</taxon>
        <taxon>Euteleostomi</taxon>
        <taxon>Lepidosauria</taxon>
        <taxon>Squamata</taxon>
        <taxon>Bifurcata</taxon>
        <taxon>Unidentata</taxon>
        <taxon>Episquamata</taxon>
        <taxon>Toxicofera</taxon>
        <taxon>Iguania</taxon>
        <taxon>Dactyloidae</taxon>
        <taxon>Anolis</taxon>
    </lineage>
</organism>
<keyword evidence="8" id="KW-0492">Microsome</keyword>
<proteinExistence type="inferred from homology"/>
<dbReference type="PROSITE" id="PS00086">
    <property type="entry name" value="CYTOCHROME_P450"/>
    <property type="match status" value="1"/>
</dbReference>
<dbReference type="Proteomes" id="UP000001646">
    <property type="component" value="Unplaced"/>
</dbReference>
<comment type="cofactor">
    <cofactor evidence="1 13">
        <name>heme</name>
        <dbReference type="ChEBI" id="CHEBI:30413"/>
    </cofactor>
</comment>
<dbReference type="GO" id="GO:0046222">
    <property type="term" value="P:aflatoxin metabolic process"/>
    <property type="evidence" value="ECO:0007669"/>
    <property type="project" value="UniProtKB-ARBA"/>
</dbReference>
<sequence length="493" mass="56130">MDLLGTTAIFLVVFLVLLVAWRKVEAKRRNWPPGPTPLPIIGNLLQLKGTNIPEQLKKLGAKYGPIFMVYFGSNQVVAVHGYDVVKKVLVDNADDFLDRGSFPSAQKLSKGLGVLMSNGERWVQIRRFSLTTLRNFGMGKKGIEEWIQEEAQHLVKALRDTKGQPLSPSSLFNSATGNVINHILLGERFDYQDKEYQQIIYFILHSSQIESSFPGQLYNMFPSIMDHLPGPHQTMFQETYSVQDFINRKIEEHIETFDATDTPRDFIDAFLLKMEQEKSNPRTEFTKEQLMLTIIDLFFAGTETTSTTMRFILMVLLEYTSVQAKVQEEIDRMIGRERMPSMKDRPGMPYTEAVLHEGQRYLDLVPSGLARRARRDVELEGVVIPKGATVLPLLTSLLNDSKQFKDPHCFNPEHFLDEKGNFKKNGADIPFSAGKRNCLGEGLARMELFLFVTTILQNFRLKFPPGVTKIDLTPDVSGFLNIPRQVPFCFSPR</sequence>
<evidence type="ECO:0000256" key="10">
    <source>
        <dbReference type="ARBA" id="ARBA00023004"/>
    </source>
</evidence>
<keyword evidence="6 13" id="KW-0479">Metal-binding</keyword>
<gene>
    <name evidence="16" type="primary">LOC100555623</name>
</gene>
<feature type="binding site" description="axial binding residue" evidence="13">
    <location>
        <position position="438"/>
    </location>
    <ligand>
        <name>heme</name>
        <dbReference type="ChEBI" id="CHEBI:30413"/>
    </ligand>
    <ligandPart>
        <name>Fe</name>
        <dbReference type="ChEBI" id="CHEBI:18248"/>
    </ligandPart>
</feature>
<dbReference type="GO" id="GO:0016712">
    <property type="term" value="F:oxidoreductase activity, acting on paired donors, with incorporation or reduction of molecular oxygen, reduced flavin or flavoprotein as one donor, and incorporation of one atom of oxygen"/>
    <property type="evidence" value="ECO:0007669"/>
    <property type="project" value="InterPro"/>
</dbReference>
<dbReference type="InterPro" id="IPR017972">
    <property type="entry name" value="Cyt_P450_CS"/>
</dbReference>
<dbReference type="InterPro" id="IPR036396">
    <property type="entry name" value="Cyt_P450_sf"/>
</dbReference>
<name>A0A803TBV1_ANOCA</name>
<dbReference type="Pfam" id="PF00067">
    <property type="entry name" value="p450"/>
    <property type="match status" value="1"/>
</dbReference>
<dbReference type="PRINTS" id="PR01684">
    <property type="entry name" value="EP450ICYP2A"/>
</dbReference>
<evidence type="ECO:0000313" key="17">
    <source>
        <dbReference type="Proteomes" id="UP000001646"/>
    </source>
</evidence>
<dbReference type="GO" id="GO:0005506">
    <property type="term" value="F:iron ion binding"/>
    <property type="evidence" value="ECO:0007669"/>
    <property type="project" value="InterPro"/>
</dbReference>
<accession>A0A803TBV1</accession>
<dbReference type="GO" id="GO:0005789">
    <property type="term" value="C:endoplasmic reticulum membrane"/>
    <property type="evidence" value="ECO:0007669"/>
    <property type="project" value="UniProtKB-SubCell"/>
</dbReference>
<keyword evidence="12" id="KW-0472">Membrane</keyword>
<dbReference type="InterPro" id="IPR050182">
    <property type="entry name" value="Cytochrome_P450_fam2"/>
</dbReference>
<evidence type="ECO:0000256" key="11">
    <source>
        <dbReference type="ARBA" id="ARBA00023033"/>
    </source>
</evidence>
<dbReference type="GeneTree" id="ENSGT00940000162064"/>
<keyword evidence="17" id="KW-1185">Reference proteome</keyword>
<evidence type="ECO:0000256" key="7">
    <source>
        <dbReference type="ARBA" id="ARBA00022824"/>
    </source>
</evidence>
<comment type="similarity">
    <text evidence="4 14">Belongs to the cytochrome P450 family.</text>
</comment>
<evidence type="ECO:0000256" key="2">
    <source>
        <dbReference type="ARBA" id="ARBA00004524"/>
    </source>
</evidence>
<evidence type="ECO:0000256" key="6">
    <source>
        <dbReference type="ARBA" id="ARBA00022723"/>
    </source>
</evidence>
<reference evidence="16" key="3">
    <citation type="submission" date="2025-09" db="UniProtKB">
        <authorList>
            <consortium name="Ensembl"/>
        </authorList>
    </citation>
    <scope>IDENTIFICATION</scope>
</reference>
<keyword evidence="5 13" id="KW-0349">Heme</keyword>
<evidence type="ECO:0000256" key="12">
    <source>
        <dbReference type="ARBA" id="ARBA00023136"/>
    </source>
</evidence>
<dbReference type="InterPro" id="IPR002401">
    <property type="entry name" value="Cyt_P450_E_grp-I"/>
</dbReference>
<dbReference type="Gene3D" id="1.10.630.10">
    <property type="entry name" value="Cytochrome P450"/>
    <property type="match status" value="1"/>
</dbReference>
<dbReference type="PANTHER" id="PTHR24300:SF386">
    <property type="entry name" value="CYTOCHROME P450"/>
    <property type="match status" value="1"/>
</dbReference>
<evidence type="ECO:0000256" key="1">
    <source>
        <dbReference type="ARBA" id="ARBA00001971"/>
    </source>
</evidence>
<keyword evidence="11 14" id="KW-0503">Monooxygenase</keyword>
<dbReference type="CDD" id="cd11026">
    <property type="entry name" value="CYP2"/>
    <property type="match status" value="1"/>
</dbReference>
<dbReference type="PRINTS" id="PR00385">
    <property type="entry name" value="P450"/>
</dbReference>
<keyword evidence="9 14" id="KW-0560">Oxidoreductase</keyword>
<dbReference type="PANTHER" id="PTHR24300">
    <property type="entry name" value="CYTOCHROME P450 508A4-RELATED"/>
    <property type="match status" value="1"/>
</dbReference>
<feature type="chain" id="PRO_5032807283" evidence="15">
    <location>
        <begin position="27"/>
        <end position="493"/>
    </location>
</feature>
<evidence type="ECO:0000256" key="5">
    <source>
        <dbReference type="ARBA" id="ARBA00022617"/>
    </source>
</evidence>
<evidence type="ECO:0000256" key="9">
    <source>
        <dbReference type="ARBA" id="ARBA00023002"/>
    </source>
</evidence>
<evidence type="ECO:0000256" key="13">
    <source>
        <dbReference type="PIRSR" id="PIRSR602401-1"/>
    </source>
</evidence>
<evidence type="ECO:0000313" key="16">
    <source>
        <dbReference type="Ensembl" id="ENSACAP00000032691.1"/>
    </source>
</evidence>
<protein>
    <submittedName>
        <fullName evidence="16">Uncharacterized protein</fullName>
    </submittedName>
</protein>
<keyword evidence="7" id="KW-0256">Endoplasmic reticulum</keyword>
<dbReference type="SUPFAM" id="SSF48264">
    <property type="entry name" value="Cytochrome P450"/>
    <property type="match status" value="1"/>
</dbReference>